<proteinExistence type="predicted"/>
<dbReference type="KEGG" id="plyc:GXP70_10685"/>
<name>A0A6C0FY03_9BACL</name>
<dbReference type="AlphaFoldDB" id="A0A6C0FY03"/>
<keyword evidence="2" id="KW-1185">Reference proteome</keyword>
<evidence type="ECO:0000313" key="1">
    <source>
        <dbReference type="EMBL" id="QHT60361.1"/>
    </source>
</evidence>
<dbReference type="RefSeq" id="WP_162356517.1">
    <property type="nucleotide sequence ID" value="NZ_CP048209.1"/>
</dbReference>
<protein>
    <submittedName>
        <fullName evidence="1">Uncharacterized protein</fullName>
    </submittedName>
</protein>
<dbReference type="Proteomes" id="UP000476064">
    <property type="component" value="Chromosome"/>
</dbReference>
<gene>
    <name evidence="1" type="ORF">GXP70_10685</name>
</gene>
<organism evidence="1 2">
    <name type="scientific">Paenibacillus lycopersici</name>
    <dbReference type="NCBI Taxonomy" id="2704462"/>
    <lineage>
        <taxon>Bacteria</taxon>
        <taxon>Bacillati</taxon>
        <taxon>Bacillota</taxon>
        <taxon>Bacilli</taxon>
        <taxon>Bacillales</taxon>
        <taxon>Paenibacillaceae</taxon>
        <taxon>Paenibacillus</taxon>
    </lineage>
</organism>
<sequence>MKRYWFSILLPVFMAAGIGTYYAGASRGLPEYRLQTVAGDAKEAGNLVFDGQTRPTSYVYNNVSIGADGTEYDRNKSMIAQIRDNDHFRNPDLSKLLNDHRGFMRGKNSYSGFYADRDRLVYALAEQGPRDAATHLSHYEISIYAQDLKTGKNKRFDAIMPGKQQYSYLNVDDIQFAGGQLKLLVTLSTKVNDLRSGSLMTEIHLLTVDLDKEGIANDEMITADAAKAAGKEEHYAVLDNDMNVASPSDYRILGKNTVLVSKDENGNWNEQMLATDYSVLDYRTGKLAPLPGDVKTDGSDELHLLGGKLMKLSVLPDHAHVQFYDLGSGADAGKYDIPMKLQGNDSVNKFVYGDRLYLFHREMEKSEVLIANANDGKVVYQGQLTVDGTAEQQKEHLKALVVFNFYLKQ</sequence>
<dbReference type="EMBL" id="CP048209">
    <property type="protein sequence ID" value="QHT60361.1"/>
    <property type="molecule type" value="Genomic_DNA"/>
</dbReference>
<evidence type="ECO:0000313" key="2">
    <source>
        <dbReference type="Proteomes" id="UP000476064"/>
    </source>
</evidence>
<accession>A0A6C0FY03</accession>
<reference evidence="1 2" key="1">
    <citation type="submission" date="2020-01" db="EMBL/GenBank/DDBJ databases">
        <title>Paenibacillus sp. nov., isolated from tomato rhizosphere.</title>
        <authorList>
            <person name="Weon H.-Y."/>
            <person name="Lee S.A."/>
        </authorList>
    </citation>
    <scope>NUCLEOTIDE SEQUENCE [LARGE SCALE GENOMIC DNA]</scope>
    <source>
        <strain evidence="1 2">12200R-189</strain>
    </source>
</reference>